<feature type="non-terminal residue" evidence="2">
    <location>
        <position position="1"/>
    </location>
</feature>
<evidence type="ECO:0000313" key="3">
    <source>
        <dbReference type="Proteomes" id="UP001177023"/>
    </source>
</evidence>
<comment type="caution">
    <text evidence="2">The sequence shown here is derived from an EMBL/GenBank/DDBJ whole genome shotgun (WGS) entry which is preliminary data.</text>
</comment>
<sequence length="75" mass="7423">PFTSIGTTSGEAEASPAATSSGCASCSNSSAVPGTPTTMGACAVKSQNIPGIRGGWLNNGRGIRDLLYPTTMDSS</sequence>
<gene>
    <name evidence="2" type="ORF">MSPICULIGERA_LOCUS25963</name>
</gene>
<protein>
    <submittedName>
        <fullName evidence="2">Uncharacterized protein</fullName>
    </submittedName>
</protein>
<keyword evidence="3" id="KW-1185">Reference proteome</keyword>
<evidence type="ECO:0000313" key="2">
    <source>
        <dbReference type="EMBL" id="CAJ0588010.1"/>
    </source>
</evidence>
<proteinExistence type="predicted"/>
<feature type="compositionally biased region" description="Polar residues" evidence="1">
    <location>
        <begin position="1"/>
        <end position="10"/>
    </location>
</feature>
<evidence type="ECO:0000256" key="1">
    <source>
        <dbReference type="SAM" id="MobiDB-lite"/>
    </source>
</evidence>
<feature type="non-terminal residue" evidence="2">
    <location>
        <position position="75"/>
    </location>
</feature>
<name>A0AA36GJ51_9BILA</name>
<dbReference type="EMBL" id="CATQJA010002801">
    <property type="protein sequence ID" value="CAJ0588010.1"/>
    <property type="molecule type" value="Genomic_DNA"/>
</dbReference>
<organism evidence="2 3">
    <name type="scientific">Mesorhabditis spiculigera</name>
    <dbReference type="NCBI Taxonomy" id="96644"/>
    <lineage>
        <taxon>Eukaryota</taxon>
        <taxon>Metazoa</taxon>
        <taxon>Ecdysozoa</taxon>
        <taxon>Nematoda</taxon>
        <taxon>Chromadorea</taxon>
        <taxon>Rhabditida</taxon>
        <taxon>Rhabditina</taxon>
        <taxon>Rhabditomorpha</taxon>
        <taxon>Rhabditoidea</taxon>
        <taxon>Rhabditidae</taxon>
        <taxon>Mesorhabditinae</taxon>
        <taxon>Mesorhabditis</taxon>
    </lineage>
</organism>
<reference evidence="2" key="1">
    <citation type="submission" date="2023-06" db="EMBL/GenBank/DDBJ databases">
        <authorList>
            <person name="Delattre M."/>
        </authorList>
    </citation>
    <scope>NUCLEOTIDE SEQUENCE</scope>
    <source>
        <strain evidence="2">AF72</strain>
    </source>
</reference>
<dbReference type="AlphaFoldDB" id="A0AA36GJ51"/>
<feature type="compositionally biased region" description="Low complexity" evidence="1">
    <location>
        <begin position="14"/>
        <end position="31"/>
    </location>
</feature>
<feature type="region of interest" description="Disordered" evidence="1">
    <location>
        <begin position="1"/>
        <end position="39"/>
    </location>
</feature>
<dbReference type="Proteomes" id="UP001177023">
    <property type="component" value="Unassembled WGS sequence"/>
</dbReference>
<accession>A0AA36GJ51</accession>